<dbReference type="AlphaFoldDB" id="F4WI17"/>
<keyword evidence="3" id="KW-1185">Reference proteome</keyword>
<dbReference type="Proteomes" id="UP000007755">
    <property type="component" value="Unassembled WGS sequence"/>
</dbReference>
<dbReference type="InParanoid" id="F4WI17"/>
<evidence type="ECO:0000313" key="3">
    <source>
        <dbReference type="Proteomes" id="UP000007755"/>
    </source>
</evidence>
<sequence length="88" mass="9549">MQERNLSEGKEKRKGKERGLRATPPTSHLLRVSSHDVAGGRGGLEMEEAGKTLSRVHEEKQKEEDGKGGRTRSRESGGEIEVVGPKAG</sequence>
<dbReference type="EMBL" id="GL888170">
    <property type="protein sequence ID" value="EGI66168.1"/>
    <property type="molecule type" value="Genomic_DNA"/>
</dbReference>
<feature type="region of interest" description="Disordered" evidence="1">
    <location>
        <begin position="1"/>
        <end position="88"/>
    </location>
</feature>
<evidence type="ECO:0000313" key="2">
    <source>
        <dbReference type="EMBL" id="EGI66168.1"/>
    </source>
</evidence>
<feature type="compositionally biased region" description="Basic and acidic residues" evidence="1">
    <location>
        <begin position="1"/>
        <end position="11"/>
    </location>
</feature>
<proteinExistence type="predicted"/>
<feature type="compositionally biased region" description="Basic and acidic residues" evidence="1">
    <location>
        <begin position="55"/>
        <end position="77"/>
    </location>
</feature>
<evidence type="ECO:0000256" key="1">
    <source>
        <dbReference type="SAM" id="MobiDB-lite"/>
    </source>
</evidence>
<protein>
    <submittedName>
        <fullName evidence="2">Uncharacterized protein</fullName>
    </submittedName>
</protein>
<accession>F4WI17</accession>
<reference evidence="2" key="1">
    <citation type="submission" date="2011-02" db="EMBL/GenBank/DDBJ databases">
        <title>The genome of the leaf-cutting ant Acromyrmex echinatior suggests key adaptations to social evolution and fungus farming.</title>
        <authorList>
            <person name="Nygaard S."/>
            <person name="Zhang G."/>
        </authorList>
    </citation>
    <scope>NUCLEOTIDE SEQUENCE</scope>
</reference>
<organism evidence="3">
    <name type="scientific">Acromyrmex echinatior</name>
    <name type="common">Panamanian leafcutter ant</name>
    <name type="synonym">Acromyrmex octospinosus echinatior</name>
    <dbReference type="NCBI Taxonomy" id="103372"/>
    <lineage>
        <taxon>Eukaryota</taxon>
        <taxon>Metazoa</taxon>
        <taxon>Ecdysozoa</taxon>
        <taxon>Arthropoda</taxon>
        <taxon>Hexapoda</taxon>
        <taxon>Insecta</taxon>
        <taxon>Pterygota</taxon>
        <taxon>Neoptera</taxon>
        <taxon>Endopterygota</taxon>
        <taxon>Hymenoptera</taxon>
        <taxon>Apocrita</taxon>
        <taxon>Aculeata</taxon>
        <taxon>Formicoidea</taxon>
        <taxon>Formicidae</taxon>
        <taxon>Myrmicinae</taxon>
        <taxon>Acromyrmex</taxon>
    </lineage>
</organism>
<gene>
    <name evidence="2" type="ORF">G5I_05286</name>
</gene>
<name>F4WI17_ACREC</name>